<comment type="caution">
    <text evidence="8">The sequence shown here is derived from an EMBL/GenBank/DDBJ whole genome shotgun (WGS) entry which is preliminary data.</text>
</comment>
<dbReference type="SUPFAM" id="SSF54373">
    <property type="entry name" value="FAD-linked reductases, C-terminal domain"/>
    <property type="match status" value="1"/>
</dbReference>
<evidence type="ECO:0000313" key="9">
    <source>
        <dbReference type="Proteomes" id="UP001055219"/>
    </source>
</evidence>
<reference evidence="8" key="2">
    <citation type="submission" date="2022-07" db="EMBL/GenBank/DDBJ databases">
        <authorList>
            <person name="Goncalves M.F.M."/>
            <person name="Hilario S."/>
            <person name="Van De Peer Y."/>
            <person name="Esteves A.C."/>
            <person name="Alves A."/>
        </authorList>
    </citation>
    <scope>NUCLEOTIDE SEQUENCE</scope>
    <source>
        <strain evidence="8">MUM 19.33</strain>
    </source>
</reference>
<dbReference type="SUPFAM" id="SSF51905">
    <property type="entry name" value="FAD/NAD(P)-binding domain"/>
    <property type="match status" value="1"/>
</dbReference>
<dbReference type="GO" id="GO:0050660">
    <property type="term" value="F:flavin adenine dinucleotide binding"/>
    <property type="evidence" value="ECO:0007669"/>
    <property type="project" value="InterPro"/>
</dbReference>
<dbReference type="InterPro" id="IPR006076">
    <property type="entry name" value="FAD-dep_OxRdtase"/>
</dbReference>
<feature type="domain" description="FAD dependent oxidoreductase" evidence="7">
    <location>
        <begin position="8"/>
        <end position="372"/>
    </location>
</feature>
<dbReference type="PANTHER" id="PTHR10961">
    <property type="entry name" value="PEROXISOMAL SARCOSINE OXIDASE"/>
    <property type="match status" value="1"/>
</dbReference>
<dbReference type="Proteomes" id="UP001055219">
    <property type="component" value="Unassembled WGS sequence"/>
</dbReference>
<gene>
    <name evidence="8" type="ORF">J7T54_007760</name>
</gene>
<evidence type="ECO:0000256" key="3">
    <source>
        <dbReference type="ARBA" id="ARBA00022630"/>
    </source>
</evidence>
<feature type="compositionally biased region" description="Basic and acidic residues" evidence="6">
    <location>
        <begin position="413"/>
        <end position="422"/>
    </location>
</feature>
<evidence type="ECO:0000256" key="1">
    <source>
        <dbReference type="ARBA" id="ARBA00001974"/>
    </source>
</evidence>
<keyword evidence="4" id="KW-0274">FAD</keyword>
<dbReference type="GO" id="GO:0050031">
    <property type="term" value="F:L-pipecolate oxidase activity"/>
    <property type="evidence" value="ECO:0007669"/>
    <property type="project" value="TreeGrafter"/>
</dbReference>
<dbReference type="RefSeq" id="XP_051360089.1">
    <property type="nucleotide sequence ID" value="XM_051508858.1"/>
</dbReference>
<dbReference type="GO" id="GO:0004657">
    <property type="term" value="F:proline dehydrogenase activity"/>
    <property type="evidence" value="ECO:0007669"/>
    <property type="project" value="TreeGrafter"/>
</dbReference>
<keyword evidence="5" id="KW-0560">Oxidoreductase</keyword>
<keyword evidence="3" id="KW-0285">Flavoprotein</keyword>
<evidence type="ECO:0000256" key="5">
    <source>
        <dbReference type="ARBA" id="ARBA00023002"/>
    </source>
</evidence>
<protein>
    <submittedName>
        <fullName evidence="8">FAD dependent oxidoreductase</fullName>
    </submittedName>
</protein>
<dbReference type="InterPro" id="IPR045170">
    <property type="entry name" value="MTOX"/>
</dbReference>
<evidence type="ECO:0000256" key="2">
    <source>
        <dbReference type="ARBA" id="ARBA00010989"/>
    </source>
</evidence>
<accession>A0A9P9XWN6</accession>
<evidence type="ECO:0000256" key="4">
    <source>
        <dbReference type="ARBA" id="ARBA00022827"/>
    </source>
</evidence>
<organism evidence="8 9">
    <name type="scientific">Emericellopsis cladophorae</name>
    <dbReference type="NCBI Taxonomy" id="2686198"/>
    <lineage>
        <taxon>Eukaryota</taxon>
        <taxon>Fungi</taxon>
        <taxon>Dikarya</taxon>
        <taxon>Ascomycota</taxon>
        <taxon>Pezizomycotina</taxon>
        <taxon>Sordariomycetes</taxon>
        <taxon>Hypocreomycetidae</taxon>
        <taxon>Hypocreales</taxon>
        <taxon>Bionectriaceae</taxon>
        <taxon>Emericellopsis</taxon>
    </lineage>
</organism>
<keyword evidence="9" id="KW-1185">Reference proteome</keyword>
<dbReference type="AlphaFoldDB" id="A0A9P9XWN6"/>
<dbReference type="GeneID" id="75834233"/>
<feature type="region of interest" description="Disordered" evidence="6">
    <location>
        <begin position="398"/>
        <end position="422"/>
    </location>
</feature>
<dbReference type="Gene3D" id="3.30.9.10">
    <property type="entry name" value="D-Amino Acid Oxidase, subunit A, domain 2"/>
    <property type="match status" value="1"/>
</dbReference>
<dbReference type="OrthoDB" id="2219495at2759"/>
<name>A0A9P9XWN6_9HYPO</name>
<proteinExistence type="inferred from homology"/>
<reference evidence="8" key="1">
    <citation type="journal article" date="2021" name="J Fungi (Basel)">
        <title>Genomic and Metabolomic Analyses of the Marine Fungus Emericellopsis cladophorae: Insights into Saltwater Adaptability Mechanisms and Its Biosynthetic Potential.</title>
        <authorList>
            <person name="Goncalves M.F.M."/>
            <person name="Hilario S."/>
            <person name="Van de Peer Y."/>
            <person name="Esteves A.C."/>
            <person name="Alves A."/>
        </authorList>
    </citation>
    <scope>NUCLEOTIDE SEQUENCE</scope>
    <source>
        <strain evidence="8">MUM 19.33</strain>
    </source>
</reference>
<evidence type="ECO:0000256" key="6">
    <source>
        <dbReference type="SAM" id="MobiDB-lite"/>
    </source>
</evidence>
<dbReference type="Pfam" id="PF01266">
    <property type="entry name" value="DAO"/>
    <property type="match status" value="1"/>
</dbReference>
<sequence length="422" mass="45977">MPSKSEPIIIVGAGAFGLSLAHELAANRGYTDVTVLDRHLPPVPDGSSVDVSRVIRSEYADPLYASLGREAIEKWASPEWSEHYHEAGFLIFANGQGHPYFDACLQAAAGRKLFSGDQIDADINQLYPTVNAMTAGKVAMDSPQGGWAHAKNAIAGLAERASQAGVTFITGSRGKVVELLQEGNKVQGVRTAGGATLSAPTVVLATGAWTNRFMPKLEHNLSATGQVLGFIQLTPEEVQRYKDVPVMINLSTGVFTFPPTPDTHQIKIARHGYGYQSSMRASDDRAISSPRDSLTKYIPREAAEALQHGIAEFYPEFAGRPWCNTRLCWYMDTPDGDFLADYHPDIEGLFFATGGSGHAFKFLPVLGRHVADCFERKAHPDLQKKWKFHTVTERPRTLVMGSDGSRGGPPLRKLSDAEQAKL</sequence>
<comment type="similarity">
    <text evidence="2">Belongs to the MSOX/MTOX family.</text>
</comment>
<evidence type="ECO:0000313" key="8">
    <source>
        <dbReference type="EMBL" id="KAI6779233.1"/>
    </source>
</evidence>
<dbReference type="InterPro" id="IPR036188">
    <property type="entry name" value="FAD/NAD-bd_sf"/>
</dbReference>
<dbReference type="PANTHER" id="PTHR10961:SF45">
    <property type="entry name" value="FAD DEPENDENT OXIDOREDUCTASE DOMAIN-CONTAINING PROTEIN-RELATED"/>
    <property type="match status" value="1"/>
</dbReference>
<dbReference type="Gene3D" id="3.50.50.60">
    <property type="entry name" value="FAD/NAD(P)-binding domain"/>
    <property type="match status" value="1"/>
</dbReference>
<comment type="cofactor">
    <cofactor evidence="1">
        <name>FAD</name>
        <dbReference type="ChEBI" id="CHEBI:57692"/>
    </cofactor>
</comment>
<evidence type="ECO:0000259" key="7">
    <source>
        <dbReference type="Pfam" id="PF01266"/>
    </source>
</evidence>
<dbReference type="EMBL" id="JAGIXG020000050">
    <property type="protein sequence ID" value="KAI6779233.1"/>
    <property type="molecule type" value="Genomic_DNA"/>
</dbReference>
<dbReference type="GO" id="GO:0008115">
    <property type="term" value="F:sarcosine oxidase activity"/>
    <property type="evidence" value="ECO:0007669"/>
    <property type="project" value="TreeGrafter"/>
</dbReference>